<dbReference type="RefSeq" id="XP_018811799.1">
    <property type="nucleotide sequence ID" value="XM_018956254.2"/>
</dbReference>
<keyword evidence="2" id="KW-0378">Hydrolase</keyword>
<dbReference type="InterPro" id="IPR036514">
    <property type="entry name" value="SGNH_hydro_sf"/>
</dbReference>
<dbReference type="SUPFAM" id="SSF52266">
    <property type="entry name" value="SGNH hydrolase"/>
    <property type="match status" value="1"/>
</dbReference>
<dbReference type="GO" id="GO:0016788">
    <property type="term" value="F:hydrolase activity, acting on ester bonds"/>
    <property type="evidence" value="ECO:0007669"/>
    <property type="project" value="InterPro"/>
</dbReference>
<dbReference type="Gramene" id="Jr02_24580_p1">
    <property type="protein sequence ID" value="cds.Jr02_24580_p1"/>
    <property type="gene ID" value="Jr02_24580"/>
</dbReference>
<reference evidence="5" key="1">
    <citation type="submission" date="2025-08" db="UniProtKB">
        <authorList>
            <consortium name="RefSeq"/>
        </authorList>
    </citation>
    <scope>IDENTIFICATION</scope>
    <source>
        <tissue evidence="5">Leaves</tissue>
    </source>
</reference>
<protein>
    <submittedName>
        <fullName evidence="5">GDSL esterase/lipase At5g55050-like</fullName>
    </submittedName>
</protein>
<evidence type="ECO:0000313" key="4">
    <source>
        <dbReference type="Proteomes" id="UP000235220"/>
    </source>
</evidence>
<dbReference type="AlphaFoldDB" id="A0A2I4DXB9"/>
<dbReference type="FunCoup" id="A0A2I4DXB9">
    <property type="interactions" value="94"/>
</dbReference>
<gene>
    <name evidence="5" type="primary">LOC108984331</name>
</gene>
<evidence type="ECO:0000256" key="1">
    <source>
        <dbReference type="ARBA" id="ARBA00008668"/>
    </source>
</evidence>
<dbReference type="Gene3D" id="3.40.50.1110">
    <property type="entry name" value="SGNH hydrolase"/>
    <property type="match status" value="1"/>
</dbReference>
<evidence type="ECO:0000256" key="2">
    <source>
        <dbReference type="ARBA" id="ARBA00022801"/>
    </source>
</evidence>
<name>A0A2I4DXB9_JUGRE</name>
<dbReference type="OrthoDB" id="1600564at2759"/>
<keyword evidence="4" id="KW-1185">Reference proteome</keyword>
<organism evidence="4 5">
    <name type="scientific">Juglans regia</name>
    <name type="common">English walnut</name>
    <dbReference type="NCBI Taxonomy" id="51240"/>
    <lineage>
        <taxon>Eukaryota</taxon>
        <taxon>Viridiplantae</taxon>
        <taxon>Streptophyta</taxon>
        <taxon>Embryophyta</taxon>
        <taxon>Tracheophyta</taxon>
        <taxon>Spermatophyta</taxon>
        <taxon>Magnoliopsida</taxon>
        <taxon>eudicotyledons</taxon>
        <taxon>Gunneridae</taxon>
        <taxon>Pentapetalae</taxon>
        <taxon>rosids</taxon>
        <taxon>fabids</taxon>
        <taxon>Fagales</taxon>
        <taxon>Juglandaceae</taxon>
        <taxon>Juglans</taxon>
    </lineage>
</organism>
<dbReference type="InterPro" id="IPR035669">
    <property type="entry name" value="SGNH_plant_lipase-like"/>
</dbReference>
<evidence type="ECO:0000313" key="5">
    <source>
        <dbReference type="RefSeq" id="XP_018811799.1"/>
    </source>
</evidence>
<dbReference type="InterPro" id="IPR051058">
    <property type="entry name" value="GDSL_Est/Lipase"/>
</dbReference>
<dbReference type="PANTHER" id="PTHR45648">
    <property type="entry name" value="GDSL LIPASE/ACYLHYDROLASE FAMILY PROTEIN (AFU_ORTHOLOGUE AFUA_4G14700)"/>
    <property type="match status" value="1"/>
</dbReference>
<dbReference type="KEGG" id="jre:108984331"/>
<dbReference type="Pfam" id="PF00657">
    <property type="entry name" value="Lipase_GDSL"/>
    <property type="match status" value="1"/>
</dbReference>
<proteinExistence type="inferred from homology"/>
<accession>A0A2I4DXB9</accession>
<keyword evidence="3" id="KW-0443">Lipid metabolism</keyword>
<evidence type="ECO:0000256" key="3">
    <source>
        <dbReference type="ARBA" id="ARBA00022963"/>
    </source>
</evidence>
<keyword evidence="3" id="KW-0442">Lipid degradation</keyword>
<dbReference type="Proteomes" id="UP000235220">
    <property type="component" value="Chromosome 2"/>
</dbReference>
<sequence length="367" mass="40581">MVNSNIVLLLINFLLIFLSSFTFSDAQLAPAVYILGDSLVDVGNNNYLKDSIVKANFLPHGVDFPGMKPTGRFCNGKNIADFIAERIGLPSPPPYLSLVSRPDKINNATSLLTGGNFASGAAGVLNTTGLALYKELIALPTQVDYFATVSEELKQKLGPSGAKKLFAKSIFVIVTATNDMLYYVASPDPSGKYNTQQQRIDFVLDALKEQLRRLYDYGARKFVVTGVPALGCCPFQRAWDGGECNEVVNSMIVTFNECLEPMLRKLKSEVKNMSYTYCDSYGILQDLIQNAKLHGFDEFKAACCGQGNYRGKLTCFRTSPYCSNRSDHLFWDPFHPTEAAQRILVDNIFDGPSKYTFPLSVKQLIAL</sequence>
<dbReference type="GeneID" id="108984331"/>
<dbReference type="CDD" id="cd01837">
    <property type="entry name" value="SGNH_plant_lipase_like"/>
    <property type="match status" value="1"/>
</dbReference>
<dbReference type="InterPro" id="IPR001087">
    <property type="entry name" value="GDSL"/>
</dbReference>
<dbReference type="PANTHER" id="PTHR45648:SF106">
    <property type="entry name" value="ANTHER-SPECIFIC PROLINE-RICH PROTEIN APG"/>
    <property type="match status" value="1"/>
</dbReference>
<dbReference type="GO" id="GO:0016042">
    <property type="term" value="P:lipid catabolic process"/>
    <property type="evidence" value="ECO:0007669"/>
    <property type="project" value="UniProtKB-KW"/>
</dbReference>
<comment type="similarity">
    <text evidence="1">Belongs to the 'GDSL' lipolytic enzyme family.</text>
</comment>